<evidence type="ECO:0000259" key="1">
    <source>
        <dbReference type="Pfam" id="PF03235"/>
    </source>
</evidence>
<sequence length="757" mass="86574">MNHTLTSYISLFDNNLHATHGIRRIEIPLIQRDYAQGRHGASVERIRKDFVDALHDAVMHDDRPISLDFIYGDVVDGTLYPLDGQQRLTTLFLLHWYLSWQAGEPIEGQAWRNFTYATRASARQFCEALANYRPPASETDLKGWVVDQPWYFHGWQHDSSIRAMLVMLQALEQRFAGASSEAFAAAWERLAATDHPAISFHLLPVVKNKLNDDLYIKMNSRGKPLTPFENFKAHFETLLKSACPAQADDFAHRVDTVWTDVIWDYKDADQLIDDQFMRYFRFVFDLCAWREGNRTDSKASLDQLAQSLFASDQAKAVEHLNFLFAAFDVWVKLDTRNTFNSWLRTADARSSSALLLFNPLRSQPDQSRIDLFGGCCRHYGDAEWSQSHSLLLYAVLLHRMHKTADFPEQLRVVRNLIEASGGGEMRAQNMPALLEDVRRVIVDGTLDGVSTFNQKQIANEKDKISFLAAHPSLREVVYRLEDNIVLHGALAVFDLDPAQDPAIFAQRALAFLTLFEDVHCWPQLTGALLSLGDYSRKQDRYGGYRFFDFGSPRSEAVWRDLLANRKSPELIQPLTQLLDQVAQSGNDLAVLKEIQQAFLAACERDHVLDWRYYLVKYPRMREGNSGRYAISQRGYSICMLNLTVMRSYYRDPYLSAVATTSGLKIPDNNLWFIGYETLRRWLERTGGTVAIESVDDGWKLENLPDDPELVRNMEDLRASFNIGSDQIYRVLQENGIDATDRIMLGAKLLLALDELGL</sequence>
<dbReference type="Proteomes" id="UP000239731">
    <property type="component" value="Unassembled WGS sequence"/>
</dbReference>
<accession>A0A2T0I9C0</accession>
<dbReference type="InterPro" id="IPR004919">
    <property type="entry name" value="GmrSD_N"/>
</dbReference>
<reference evidence="2 3" key="1">
    <citation type="submission" date="2018-03" db="EMBL/GenBank/DDBJ databases">
        <title>Blue discolouration in mozzarella cheese caused by Pseudomonas fluorescens.</title>
        <authorList>
            <person name="Chiesa F."/>
            <person name="Dalmasso A."/>
            <person name="Lomonaco S."/>
        </authorList>
    </citation>
    <scope>NUCLEOTIDE SEQUENCE [LARGE SCALE GENOMIC DNA]</scope>
    <source>
        <strain evidence="2 3">11293</strain>
    </source>
</reference>
<dbReference type="RefSeq" id="WP_106118104.1">
    <property type="nucleotide sequence ID" value="NZ_PVUH01000010.1"/>
</dbReference>
<organism evidence="2 3">
    <name type="scientific">Pseudomonas fluorescens</name>
    <dbReference type="NCBI Taxonomy" id="294"/>
    <lineage>
        <taxon>Bacteria</taxon>
        <taxon>Pseudomonadati</taxon>
        <taxon>Pseudomonadota</taxon>
        <taxon>Gammaproteobacteria</taxon>
        <taxon>Pseudomonadales</taxon>
        <taxon>Pseudomonadaceae</taxon>
        <taxon>Pseudomonas</taxon>
    </lineage>
</organism>
<feature type="domain" description="GmrSD restriction endonucleases N-terminal" evidence="1">
    <location>
        <begin position="22"/>
        <end position="235"/>
    </location>
</feature>
<dbReference type="Pfam" id="PF03235">
    <property type="entry name" value="GmrSD_N"/>
    <property type="match status" value="1"/>
</dbReference>
<dbReference type="EMBL" id="PVUH01000010">
    <property type="protein sequence ID" value="PRW91930.1"/>
    <property type="molecule type" value="Genomic_DNA"/>
</dbReference>
<name>A0A2T0I9C0_PSEFL</name>
<proteinExistence type="predicted"/>
<gene>
    <name evidence="2" type="ORF">C7A10_16120</name>
</gene>
<protein>
    <submittedName>
        <fullName evidence="2">DUF262 domain-containing protein</fullName>
    </submittedName>
</protein>
<evidence type="ECO:0000313" key="3">
    <source>
        <dbReference type="Proteomes" id="UP000239731"/>
    </source>
</evidence>
<comment type="caution">
    <text evidence="2">The sequence shown here is derived from an EMBL/GenBank/DDBJ whole genome shotgun (WGS) entry which is preliminary data.</text>
</comment>
<evidence type="ECO:0000313" key="2">
    <source>
        <dbReference type="EMBL" id="PRW91930.1"/>
    </source>
</evidence>
<dbReference type="AlphaFoldDB" id="A0A2T0I9C0"/>